<sequence>MVDNGVATGEINEIEEARDLTLEPEPYSTPEAAQAPETDYDLEVQEPEQVPEATEAIPEGTWCSWGISKEANKKKKVQTASVYPYERLWEQFSALSFAGELSSVSPHPDLLFHAKLYVLATNLLISPLRQQCLKSLHGDLCDYSLNRENSSLILTLLKLTYEHTGRHEPGGRSPLRSLVIQ</sequence>
<name>A0A5M9MSN0_9EURO</name>
<organism evidence="2 3">
    <name type="scientific">Aspergillus tanneri</name>
    <dbReference type="NCBI Taxonomy" id="1220188"/>
    <lineage>
        <taxon>Eukaryota</taxon>
        <taxon>Fungi</taxon>
        <taxon>Dikarya</taxon>
        <taxon>Ascomycota</taxon>
        <taxon>Pezizomycotina</taxon>
        <taxon>Eurotiomycetes</taxon>
        <taxon>Eurotiomycetidae</taxon>
        <taxon>Eurotiales</taxon>
        <taxon>Aspergillaceae</taxon>
        <taxon>Aspergillus</taxon>
        <taxon>Aspergillus subgen. Circumdati</taxon>
    </lineage>
</organism>
<dbReference type="VEuPathDB" id="FungiDB:EYZ11_011028"/>
<evidence type="ECO:0000313" key="2">
    <source>
        <dbReference type="EMBL" id="KAA8650142.1"/>
    </source>
</evidence>
<evidence type="ECO:0000313" key="3">
    <source>
        <dbReference type="Proteomes" id="UP000324241"/>
    </source>
</evidence>
<comment type="caution">
    <text evidence="2">The sequence shown here is derived from an EMBL/GenBank/DDBJ whole genome shotgun (WGS) entry which is preliminary data.</text>
</comment>
<dbReference type="AlphaFoldDB" id="A0A5M9MSN0"/>
<reference evidence="2 3" key="1">
    <citation type="submission" date="2019-08" db="EMBL/GenBank/DDBJ databases">
        <title>The genome sequence of a newly discovered highly antifungal drug resistant Aspergillus species, Aspergillus tanneri NIH 1004.</title>
        <authorList>
            <person name="Mounaud S."/>
            <person name="Singh I."/>
            <person name="Joardar V."/>
            <person name="Pakala S."/>
            <person name="Pakala S."/>
            <person name="Venepally P."/>
            <person name="Chung J.K."/>
            <person name="Losada L."/>
            <person name="Nierman W.C."/>
        </authorList>
    </citation>
    <scope>NUCLEOTIDE SEQUENCE [LARGE SCALE GENOMIC DNA]</scope>
    <source>
        <strain evidence="2 3">NIH1004</strain>
    </source>
</reference>
<dbReference type="Proteomes" id="UP000324241">
    <property type="component" value="Unassembled WGS sequence"/>
</dbReference>
<feature type="region of interest" description="Disordered" evidence="1">
    <location>
        <begin position="1"/>
        <end position="47"/>
    </location>
</feature>
<dbReference type="GeneID" id="54325525"/>
<proteinExistence type="predicted"/>
<dbReference type="EMBL" id="QUQM01000001">
    <property type="protein sequence ID" value="KAA8650142.1"/>
    <property type="molecule type" value="Genomic_DNA"/>
</dbReference>
<gene>
    <name evidence="2" type="ORF">ATNIH1004_002823</name>
</gene>
<dbReference type="OrthoDB" id="9997739at2759"/>
<protein>
    <submittedName>
        <fullName evidence="2">Uncharacterized protein</fullName>
    </submittedName>
</protein>
<dbReference type="RefSeq" id="XP_033429503.1">
    <property type="nucleotide sequence ID" value="XM_033567508.1"/>
</dbReference>
<evidence type="ECO:0000256" key="1">
    <source>
        <dbReference type="SAM" id="MobiDB-lite"/>
    </source>
</evidence>
<accession>A0A5M9MSN0</accession>